<keyword evidence="1" id="KW-0812">Transmembrane</keyword>
<reference evidence="2 3" key="1">
    <citation type="journal article" date="2011" name="Stand. Genomic Sci.">
        <title>Complete genome sequence of Marivirga tractuosa type strain (H-43).</title>
        <authorList>
            <person name="Pagani I."/>
            <person name="Chertkov O."/>
            <person name="Lapidus A."/>
            <person name="Lucas S."/>
            <person name="Del Rio T.G."/>
            <person name="Tice H."/>
            <person name="Copeland A."/>
            <person name="Cheng J.F."/>
            <person name="Nolan M."/>
            <person name="Saunders E."/>
            <person name="Pitluck S."/>
            <person name="Held B."/>
            <person name="Goodwin L."/>
            <person name="Liolios K."/>
            <person name="Ovchinikova G."/>
            <person name="Ivanova N."/>
            <person name="Mavromatis K."/>
            <person name="Pati A."/>
            <person name="Chen A."/>
            <person name="Palaniappan K."/>
            <person name="Land M."/>
            <person name="Hauser L."/>
            <person name="Jeffries C.D."/>
            <person name="Detter J.C."/>
            <person name="Han C."/>
            <person name="Tapia R."/>
            <person name="Ngatchou-Djao O.D."/>
            <person name="Rohde M."/>
            <person name="Goker M."/>
            <person name="Spring S."/>
            <person name="Sikorski J."/>
            <person name="Woyke T."/>
            <person name="Bristow J."/>
            <person name="Eisen J.A."/>
            <person name="Markowitz V."/>
            <person name="Hugenholtz P."/>
            <person name="Klenk H.P."/>
            <person name="Kyrpides N.C."/>
        </authorList>
    </citation>
    <scope>NUCLEOTIDE SEQUENCE [LARGE SCALE GENOMIC DNA]</scope>
    <source>
        <strain evidence="3">ATCC 23168 / DSM 4126 / NBRC 15989 / NCIMB 1408 / VKM B-1430 / H-43</strain>
    </source>
</reference>
<dbReference type="eggNOG" id="ENOG502ZA8D">
    <property type="taxonomic scope" value="Bacteria"/>
</dbReference>
<proteinExistence type="predicted"/>
<evidence type="ECO:0000313" key="2">
    <source>
        <dbReference type="EMBL" id="ADR20800.1"/>
    </source>
</evidence>
<dbReference type="HOGENOM" id="CLU_543744_0_0_10"/>
<organism evidence="2 3">
    <name type="scientific">Marivirga tractuosa (strain ATCC 23168 / DSM 4126 / NBRC 15989 / NCIMB 1408 / VKM B-1430 / H-43)</name>
    <name type="common">Microscilla tractuosa</name>
    <name type="synonym">Flexibacter tractuosus</name>
    <dbReference type="NCBI Taxonomy" id="643867"/>
    <lineage>
        <taxon>Bacteria</taxon>
        <taxon>Pseudomonadati</taxon>
        <taxon>Bacteroidota</taxon>
        <taxon>Cytophagia</taxon>
        <taxon>Cytophagales</taxon>
        <taxon>Marivirgaceae</taxon>
        <taxon>Marivirga</taxon>
    </lineage>
</organism>
<evidence type="ECO:0000256" key="1">
    <source>
        <dbReference type="SAM" id="Phobius"/>
    </source>
</evidence>
<evidence type="ECO:0000313" key="3">
    <source>
        <dbReference type="Proteomes" id="UP000008720"/>
    </source>
</evidence>
<keyword evidence="1" id="KW-1133">Transmembrane helix</keyword>
<feature type="transmembrane region" description="Helical" evidence="1">
    <location>
        <begin position="67"/>
        <end position="85"/>
    </location>
</feature>
<protein>
    <submittedName>
        <fullName evidence="2">Uncharacterized protein</fullName>
    </submittedName>
</protein>
<dbReference type="STRING" id="643867.Ftrac_0798"/>
<sequence length="574" mass="67472">MIFRKIKGYIEKDNGLIMYFFCLTIELNLCYTYTSENKTILTNFFLKSNKHLRNKIKRTIKTVTTNMNLKFLLSFLILLVTWPALAQISQPLRYEIEIDNSYDEYNIVSAEENGLFLFKELQEKSTFKELHWQIIRLDTSLQETSRREVIIDSKFTFKGYSYADDQLVLLFQEGYEFAKDLLFITFSIRGNSFQSYLYENLVPIQLTEFEAKNDAVIFGGNVNMRTVVMVYNFTARKGVVLPGFYNDRSSLLQISTDTKDDYFRVITSDRMPNKRFGISVRAYSTMGEQIFTDQLIAKEDLSLTDGRIVNSSEGGNLLAGTYSANKRIETSRGIFVADFNKVSQNQINYYNYGELENFFNYMRERKKERILKRIARKKVKGRKLRFSYRLFVQDIIKQNNENILIGEAYYPTYTNRQRGFDPYTMSASYSHGGSSVQAFDGYKYTHAVIMAFDNNGKLLWDNSFEINDLKSFNLEEHVHLAFLENEIVMLYLYNQHLKIKVIKNNEIVEGKYTEELRLMYENDEIRANDEDLEGLEHWYGNNFYAHGVNRVKNLRDANIKLNRKVFFINKIVVK</sequence>
<dbReference type="KEGG" id="mtt:Ftrac_0798"/>
<dbReference type="EMBL" id="CP002349">
    <property type="protein sequence ID" value="ADR20800.1"/>
    <property type="molecule type" value="Genomic_DNA"/>
</dbReference>
<keyword evidence="1" id="KW-0472">Membrane</keyword>
<dbReference type="Proteomes" id="UP000008720">
    <property type="component" value="Chromosome"/>
</dbReference>
<keyword evidence="3" id="KW-1185">Reference proteome</keyword>
<gene>
    <name evidence="2" type="ordered locus">Ftrac_0798</name>
</gene>
<dbReference type="AlphaFoldDB" id="E4TSI0"/>
<accession>E4TSI0</accession>
<name>E4TSI0_MARTH</name>